<organism evidence="4 5">
    <name type="scientific">Pythium oligandrum</name>
    <name type="common">Mycoparasitic fungus</name>
    <dbReference type="NCBI Taxonomy" id="41045"/>
    <lineage>
        <taxon>Eukaryota</taxon>
        <taxon>Sar</taxon>
        <taxon>Stramenopiles</taxon>
        <taxon>Oomycota</taxon>
        <taxon>Peronosporomycetes</taxon>
        <taxon>Pythiales</taxon>
        <taxon>Pythiaceae</taxon>
        <taxon>Pythium</taxon>
    </lineage>
</organism>
<dbReference type="Proteomes" id="UP000794436">
    <property type="component" value="Unassembled WGS sequence"/>
</dbReference>
<dbReference type="Gene3D" id="1.20.1270.60">
    <property type="entry name" value="Arfaptin homology (AH) domain/BAR domain"/>
    <property type="match status" value="1"/>
</dbReference>
<evidence type="ECO:0000259" key="3">
    <source>
        <dbReference type="Pfam" id="PF12335"/>
    </source>
</evidence>
<feature type="coiled-coil region" evidence="1">
    <location>
        <begin position="126"/>
        <end position="160"/>
    </location>
</feature>
<name>A0A8K1CEY9_PYTOL</name>
<dbReference type="InterPro" id="IPR022096">
    <property type="entry name" value="SBF1/SBF2"/>
</dbReference>
<comment type="caution">
    <text evidence="4">The sequence shown here is derived from an EMBL/GenBank/DDBJ whole genome shotgun (WGS) entry which is preliminary data.</text>
</comment>
<dbReference type="OrthoDB" id="70940at2759"/>
<feature type="region of interest" description="Disordered" evidence="2">
    <location>
        <begin position="677"/>
        <end position="719"/>
    </location>
</feature>
<keyword evidence="5" id="KW-1185">Reference proteome</keyword>
<dbReference type="Pfam" id="PF12335">
    <property type="entry name" value="SBF2"/>
    <property type="match status" value="1"/>
</dbReference>
<proteinExistence type="predicted"/>
<dbReference type="InterPro" id="IPR039872">
    <property type="entry name" value="KIAA0513"/>
</dbReference>
<feature type="compositionally biased region" description="Low complexity" evidence="2">
    <location>
        <begin position="856"/>
        <end position="871"/>
    </location>
</feature>
<feature type="domain" description="SBF1/SBF2" evidence="3">
    <location>
        <begin position="395"/>
        <end position="491"/>
    </location>
</feature>
<evidence type="ECO:0000256" key="1">
    <source>
        <dbReference type="SAM" id="Coils"/>
    </source>
</evidence>
<evidence type="ECO:0000256" key="2">
    <source>
        <dbReference type="SAM" id="MobiDB-lite"/>
    </source>
</evidence>
<protein>
    <recommendedName>
        <fullName evidence="3">SBF1/SBF2 domain-containing protein</fullName>
    </recommendedName>
</protein>
<evidence type="ECO:0000313" key="5">
    <source>
        <dbReference type="Proteomes" id="UP000794436"/>
    </source>
</evidence>
<dbReference type="PANTHER" id="PTHR13663">
    <property type="entry name" value="SIMILAR TO RIKEN CDNA 6430548M08"/>
    <property type="match status" value="1"/>
</dbReference>
<reference evidence="4" key="1">
    <citation type="submission" date="2019-03" db="EMBL/GenBank/DDBJ databases">
        <title>Long read genome sequence of the mycoparasitic Pythium oligandrum ATCC 38472 isolated from sugarbeet rhizosphere.</title>
        <authorList>
            <person name="Gaulin E."/>
        </authorList>
    </citation>
    <scope>NUCLEOTIDE SEQUENCE</scope>
    <source>
        <strain evidence="4">ATCC 38472_TT</strain>
    </source>
</reference>
<feature type="compositionally biased region" description="Basic residues" evidence="2">
    <location>
        <begin position="701"/>
        <end position="715"/>
    </location>
</feature>
<dbReference type="EMBL" id="SPLM01000074">
    <property type="protein sequence ID" value="TMW62229.1"/>
    <property type="molecule type" value="Genomic_DNA"/>
</dbReference>
<dbReference type="PANTHER" id="PTHR13663:SF2">
    <property type="entry name" value="SIMILAR TO RIKEN CDNA 6430548M08"/>
    <property type="match status" value="1"/>
</dbReference>
<accession>A0A8K1CEY9</accession>
<feature type="region of interest" description="Disordered" evidence="2">
    <location>
        <begin position="752"/>
        <end position="773"/>
    </location>
</feature>
<dbReference type="AlphaFoldDB" id="A0A8K1CEY9"/>
<evidence type="ECO:0000313" key="4">
    <source>
        <dbReference type="EMBL" id="TMW62229.1"/>
    </source>
</evidence>
<keyword evidence="1" id="KW-0175">Coiled coil</keyword>
<dbReference type="InterPro" id="IPR027267">
    <property type="entry name" value="AH/BAR_dom_sf"/>
</dbReference>
<sequence>MLGERPTPMRGGTGAPTFRQVPFVRVNERVESGVKVRKQLRKYLKASSNTQHLVAQMHLNDACVTAMQPQEVAQSCYEAFFAQMKVYNQVVGQKYMEASKAMMEMSRPLDYSGKSKKWAKDVYNLVQRCVQDVNMAEKKMEKAKLRKERADDDLAHWKRVLEANEATYQVQPNNPEVQRAYQTAQTRFTNAFAEEEAAAHDFEDAKAMFYASLERRDQVVEEATELSQSVEEDRLETMLIVMKQFVQTKKAILQAEIEALSKMQQILVEMDRESVIQQYIVEAMQPDLTHRHAKAMYLLEWHWIWHREQVMMEKQEPSNYLTLTTPEDIAKVKKVGMSATDVEVIKDFIIHCFVDGDRSILNSTANGTSKPISTKHRNRFTDPHATGLYRMPVVRRVMLSALQHQRTHNLELTSDGYVQLATAMRMILNACSETDDAKTIRSVMNLSQTFYRVNSGSNKEYVLAAILDHGIWSIPQFWGNALLITIGDELSKMPQETPWYFLSSQDRTQLVLHMHNMVYGQVMSFVYNLESFGFSRQQIQQYAQNVCFAYELAEDQRISLLATVESLTLDDSQIGRLTRDGDLVQFTSSTLPDWTYLCNGMQSSEKFRPFRSNSATSETVRSTESSGFSVLSATSSSTGVRDIEEMKLRASELINSSAPPQSRESWKELFGAGPVLSTQSSTVEDAPNGAGVDVDEDKPKQRPKSRKSSRSHRSVRSASLNDDLYADDWTTVEVQKTAPVHTATATATPLVGLSTVSNGQPPELTRRSSRQAMDDTSLLLSEEADQRHTRQKRLIKARSAANIDTSMLREMQPSPAPYNGPGGGMDQNIRSIAAQMKQRRETASARSIDTKGIALAPSLSSNSNGNALASAKLRKAHSSFEPTTRAPPDNPPPPASSDTSSLSGVAALRARFERKG</sequence>
<feature type="region of interest" description="Disordered" evidence="2">
    <location>
        <begin position="856"/>
        <end position="916"/>
    </location>
</feature>
<gene>
    <name evidence="4" type="ORF">Poli38472_009722</name>
</gene>